<accession>A0A9P4LTH6</accession>
<evidence type="ECO:0000313" key="2">
    <source>
        <dbReference type="EMBL" id="KAF2036690.1"/>
    </source>
</evidence>
<organism evidence="2 3">
    <name type="scientific">Setomelanomma holmii</name>
    <dbReference type="NCBI Taxonomy" id="210430"/>
    <lineage>
        <taxon>Eukaryota</taxon>
        <taxon>Fungi</taxon>
        <taxon>Dikarya</taxon>
        <taxon>Ascomycota</taxon>
        <taxon>Pezizomycotina</taxon>
        <taxon>Dothideomycetes</taxon>
        <taxon>Pleosporomycetidae</taxon>
        <taxon>Pleosporales</taxon>
        <taxon>Pleosporineae</taxon>
        <taxon>Phaeosphaeriaceae</taxon>
        <taxon>Setomelanomma</taxon>
    </lineage>
</organism>
<name>A0A9P4LTH6_9PLEO</name>
<keyword evidence="3" id="KW-1185">Reference proteome</keyword>
<protein>
    <submittedName>
        <fullName evidence="2">Uncharacterized protein</fullName>
    </submittedName>
</protein>
<feature type="compositionally biased region" description="Basic and acidic residues" evidence="1">
    <location>
        <begin position="304"/>
        <end position="322"/>
    </location>
</feature>
<dbReference type="OrthoDB" id="3668495at2759"/>
<reference evidence="2" key="1">
    <citation type="journal article" date="2020" name="Stud. Mycol.">
        <title>101 Dothideomycetes genomes: a test case for predicting lifestyles and emergence of pathogens.</title>
        <authorList>
            <person name="Haridas S."/>
            <person name="Albert R."/>
            <person name="Binder M."/>
            <person name="Bloem J."/>
            <person name="Labutti K."/>
            <person name="Salamov A."/>
            <person name="Andreopoulos B."/>
            <person name="Baker S."/>
            <person name="Barry K."/>
            <person name="Bills G."/>
            <person name="Bluhm B."/>
            <person name="Cannon C."/>
            <person name="Castanera R."/>
            <person name="Culley D."/>
            <person name="Daum C."/>
            <person name="Ezra D."/>
            <person name="Gonzalez J."/>
            <person name="Henrissat B."/>
            <person name="Kuo A."/>
            <person name="Liang C."/>
            <person name="Lipzen A."/>
            <person name="Lutzoni F."/>
            <person name="Magnuson J."/>
            <person name="Mondo S."/>
            <person name="Nolan M."/>
            <person name="Ohm R."/>
            <person name="Pangilinan J."/>
            <person name="Park H.-J."/>
            <person name="Ramirez L."/>
            <person name="Alfaro M."/>
            <person name="Sun H."/>
            <person name="Tritt A."/>
            <person name="Yoshinaga Y."/>
            <person name="Zwiers L.-H."/>
            <person name="Turgeon B."/>
            <person name="Goodwin S."/>
            <person name="Spatafora J."/>
            <person name="Crous P."/>
            <person name="Grigoriev I."/>
        </authorList>
    </citation>
    <scope>NUCLEOTIDE SEQUENCE</scope>
    <source>
        <strain evidence="2">CBS 110217</strain>
    </source>
</reference>
<gene>
    <name evidence="2" type="ORF">EK21DRAFT_52211</name>
</gene>
<dbReference type="AlphaFoldDB" id="A0A9P4LTH6"/>
<feature type="region of interest" description="Disordered" evidence="1">
    <location>
        <begin position="202"/>
        <end position="238"/>
    </location>
</feature>
<proteinExistence type="predicted"/>
<evidence type="ECO:0000256" key="1">
    <source>
        <dbReference type="SAM" id="MobiDB-lite"/>
    </source>
</evidence>
<evidence type="ECO:0000313" key="3">
    <source>
        <dbReference type="Proteomes" id="UP000799777"/>
    </source>
</evidence>
<sequence length="336" mass="38697">MPSYTNADNRSRYQAINNLTLGTSTSGHAQGRRSIQVNTKLTTMAPNVHRNRLPRYTGGFSWDASTLQADIKSIMPEYDCNDPWTWPLITTGSLEISLRYRCHGKQHLPFGAVYEPELVKLFTTHHNDEELIVRKTSSGKKTLRRYFYYFPFAYDRSGRTTIREMMTSAAYRSSEQKIRADDAEDDKDTLKNLYEKKLLSEKRQAEAARQSHADLKDSLKRRAKKAEEEREKLKNETEALKKELEEGRQQLKETEQNLQSQQVLTVDAHAKNEKLCSNLETRDVELAQARKEVDELKEQMAKIRDEMRKAQGVDTQKRKAGDDGSDSCGKRARSVI</sequence>
<dbReference type="EMBL" id="ML978154">
    <property type="protein sequence ID" value="KAF2036690.1"/>
    <property type="molecule type" value="Genomic_DNA"/>
</dbReference>
<comment type="caution">
    <text evidence="2">The sequence shown here is derived from an EMBL/GenBank/DDBJ whole genome shotgun (WGS) entry which is preliminary data.</text>
</comment>
<feature type="region of interest" description="Disordered" evidence="1">
    <location>
        <begin position="304"/>
        <end position="336"/>
    </location>
</feature>
<dbReference type="Proteomes" id="UP000799777">
    <property type="component" value="Unassembled WGS sequence"/>
</dbReference>